<dbReference type="InterPro" id="IPR023346">
    <property type="entry name" value="Lysozyme-like_dom_sf"/>
</dbReference>
<protein>
    <submittedName>
        <fullName evidence="6">Lytic transglycosylase</fullName>
    </submittedName>
</protein>
<reference evidence="6 7" key="1">
    <citation type="submission" date="2015-10" db="EMBL/GenBank/DDBJ databases">
        <title>Draft genome sequence of Novosphingobium fuchskuhlense DSM 25065 isolated from a surface water sample of the southwest basin of Lake Grosse Fuchskuhle.</title>
        <authorList>
            <person name="Ruckert C."/>
            <person name="Winkler A."/>
            <person name="Glaeser J."/>
            <person name="Grossart H.-P."/>
            <person name="Kalinowski J."/>
            <person name="Glaeser S."/>
        </authorList>
    </citation>
    <scope>NUCLEOTIDE SEQUENCE [LARGE SCALE GENOMIC DNA]</scope>
    <source>
        <strain evidence="6 7">FNE08-7</strain>
    </source>
</reference>
<evidence type="ECO:0000313" key="7">
    <source>
        <dbReference type="Proteomes" id="UP000058012"/>
    </source>
</evidence>
<dbReference type="SUPFAM" id="SSF53955">
    <property type="entry name" value="Lysozyme-like"/>
    <property type="match status" value="1"/>
</dbReference>
<dbReference type="GO" id="GO:0042597">
    <property type="term" value="C:periplasmic space"/>
    <property type="evidence" value="ECO:0007669"/>
    <property type="project" value="InterPro"/>
</dbReference>
<dbReference type="EMBL" id="LLZS01000006">
    <property type="protein sequence ID" value="KUR71889.1"/>
    <property type="molecule type" value="Genomic_DNA"/>
</dbReference>
<accession>A0A117UVY8</accession>
<evidence type="ECO:0000259" key="5">
    <source>
        <dbReference type="Pfam" id="PF01464"/>
    </source>
</evidence>
<organism evidence="6 7">
    <name type="scientific">Novosphingobium fuchskuhlense</name>
    <dbReference type="NCBI Taxonomy" id="1117702"/>
    <lineage>
        <taxon>Bacteria</taxon>
        <taxon>Pseudomonadati</taxon>
        <taxon>Pseudomonadota</taxon>
        <taxon>Alphaproteobacteria</taxon>
        <taxon>Sphingomonadales</taxon>
        <taxon>Sphingomonadaceae</taxon>
        <taxon>Novosphingobium</taxon>
    </lineage>
</organism>
<dbReference type="PANTHER" id="PTHR37423:SF2">
    <property type="entry name" value="MEMBRANE-BOUND LYTIC MUREIN TRANSGLYCOSYLASE C"/>
    <property type="match status" value="1"/>
</dbReference>
<comment type="similarity">
    <text evidence="1">Belongs to the transglycosylase Slt family.</text>
</comment>
<dbReference type="AlphaFoldDB" id="A0A117UVY8"/>
<evidence type="ECO:0000313" key="6">
    <source>
        <dbReference type="EMBL" id="KUR71889.1"/>
    </source>
</evidence>
<keyword evidence="3 4" id="KW-0732">Signal</keyword>
<dbReference type="SUPFAM" id="SSF48435">
    <property type="entry name" value="Bacterial muramidases"/>
    <property type="match status" value="1"/>
</dbReference>
<name>A0A117UVY8_9SPHN</name>
<dbReference type="PROSITE" id="PS51257">
    <property type="entry name" value="PROKAR_LIPOPROTEIN"/>
    <property type="match status" value="1"/>
</dbReference>
<sequence>MSASLRKLLLGGALLPVLAASAACHASDVDAGATAWDAARARLVAQGQGPMAQAISRWQMLTASNAYAFSDYSGFILSYRGFPEEEKLRRAAEVALERQGADPAAVTAFFDRVPPLTNPARAQYALALKALGRPEADSVARAAWRGGSMSEASEAAILAGWGGTFTPDDEDARMDALLWAGNPSPAARQTARVSQARRGLFAARLATLIGLDPYAAADGLSGEVLNADPGFIWSRARQLRRQGNGPAAQALLANRPLLARPPLSRDKWVDELLANARGAAAAGDARTAWRIAAGIDDAFARSEDVSQMPYDLRDDYTSLMWLGGQQALRQLGSGADAAPLFWRYGAAARTPGTRAKGFYWAGLAAAQGGQQAVSLRYFEMAATYADQFYGLLALERLGRQVPRFAADADVQPTPEERARFNASLLTEAVRETARDADWRTTVRFFREISDQQQTKGQHVLVAQLAREIGRRDLGVIVGQAAAARGYLDFQHVAFPVIPVPQGYEHAWTMIHAIARQESQFAQNAVSHAGARGLMQLMPATAGEQAGKLGLSFSASALIDDAGFNLQVGGAYFQRLLTYFNGSYPLAVAAYNAGAGNVNKWLRANGDPRSGNPDWIDWIERIPLSETRNYVQRVMENAVVYEAMYPDKASYTGPNPLSHFLGKPQPG</sequence>
<evidence type="ECO:0000256" key="2">
    <source>
        <dbReference type="ARBA" id="ARBA00009387"/>
    </source>
</evidence>
<feature type="signal peptide" evidence="4">
    <location>
        <begin position="1"/>
        <end position="22"/>
    </location>
</feature>
<dbReference type="InterPro" id="IPR008939">
    <property type="entry name" value="Lytic_TGlycosylase_superhlx_U"/>
</dbReference>
<evidence type="ECO:0000256" key="1">
    <source>
        <dbReference type="ARBA" id="ARBA00007734"/>
    </source>
</evidence>
<dbReference type="STRING" id="1117702.AQZ52_09010"/>
<dbReference type="CDD" id="cd13401">
    <property type="entry name" value="Slt70-like"/>
    <property type="match status" value="1"/>
</dbReference>
<dbReference type="PANTHER" id="PTHR37423">
    <property type="entry name" value="SOLUBLE LYTIC MUREIN TRANSGLYCOSYLASE-RELATED"/>
    <property type="match status" value="1"/>
</dbReference>
<dbReference type="Gene3D" id="1.10.530.10">
    <property type="match status" value="1"/>
</dbReference>
<keyword evidence="7" id="KW-1185">Reference proteome</keyword>
<feature type="domain" description="Transglycosylase SLT" evidence="5">
    <location>
        <begin position="501"/>
        <end position="606"/>
    </location>
</feature>
<feature type="chain" id="PRO_5007157019" evidence="4">
    <location>
        <begin position="23"/>
        <end position="666"/>
    </location>
</feature>
<evidence type="ECO:0000256" key="3">
    <source>
        <dbReference type="ARBA" id="ARBA00022729"/>
    </source>
</evidence>
<evidence type="ECO:0000256" key="4">
    <source>
        <dbReference type="SAM" id="SignalP"/>
    </source>
</evidence>
<dbReference type="Gene3D" id="1.25.20.10">
    <property type="entry name" value="Bacterial muramidases"/>
    <property type="match status" value="1"/>
</dbReference>
<dbReference type="InterPro" id="IPR008258">
    <property type="entry name" value="Transglycosylase_SLT_dom_1"/>
</dbReference>
<dbReference type="Proteomes" id="UP000058012">
    <property type="component" value="Unassembled WGS sequence"/>
</dbReference>
<dbReference type="GO" id="GO:0004553">
    <property type="term" value="F:hydrolase activity, hydrolyzing O-glycosyl compounds"/>
    <property type="evidence" value="ECO:0007669"/>
    <property type="project" value="InterPro"/>
</dbReference>
<dbReference type="Pfam" id="PF01464">
    <property type="entry name" value="SLT"/>
    <property type="match status" value="1"/>
</dbReference>
<proteinExistence type="inferred from homology"/>
<comment type="similarity">
    <text evidence="2">Belongs to the virb1 family.</text>
</comment>
<gene>
    <name evidence="6" type="ORF">AQZ52_09010</name>
</gene>
<comment type="caution">
    <text evidence="6">The sequence shown here is derived from an EMBL/GenBank/DDBJ whole genome shotgun (WGS) entry which is preliminary data.</text>
</comment>